<dbReference type="RefSeq" id="WP_104474629.1">
    <property type="nucleotide sequence ID" value="NZ_MPZN01000010.1"/>
</dbReference>
<evidence type="ECO:0000259" key="2">
    <source>
        <dbReference type="Pfam" id="PF08327"/>
    </source>
</evidence>
<keyword evidence="4" id="KW-1185">Reference proteome</keyword>
<feature type="domain" description="Activator of Hsp90 ATPase homologue 1/2-like C-terminal" evidence="2">
    <location>
        <begin position="20"/>
        <end position="153"/>
    </location>
</feature>
<proteinExistence type="inferred from homology"/>
<evidence type="ECO:0000256" key="1">
    <source>
        <dbReference type="ARBA" id="ARBA00006817"/>
    </source>
</evidence>
<evidence type="ECO:0000313" key="3">
    <source>
        <dbReference type="EMBL" id="PPL19664.1"/>
    </source>
</evidence>
<dbReference type="InterPro" id="IPR013538">
    <property type="entry name" value="ASHA1/2-like_C"/>
</dbReference>
<organism evidence="3 4">
    <name type="scientific">Microterricola pindariensis</name>
    <dbReference type="NCBI Taxonomy" id="478010"/>
    <lineage>
        <taxon>Bacteria</taxon>
        <taxon>Bacillati</taxon>
        <taxon>Actinomycetota</taxon>
        <taxon>Actinomycetes</taxon>
        <taxon>Micrococcales</taxon>
        <taxon>Microbacteriaceae</taxon>
        <taxon>Microterricola</taxon>
    </lineage>
</organism>
<evidence type="ECO:0000313" key="4">
    <source>
        <dbReference type="Proteomes" id="UP000237755"/>
    </source>
</evidence>
<comment type="caution">
    <text evidence="3">The sequence shown here is derived from an EMBL/GenBank/DDBJ whole genome shotgun (WGS) entry which is preliminary data.</text>
</comment>
<dbReference type="EMBL" id="MPZN01000010">
    <property type="protein sequence ID" value="PPL19664.1"/>
    <property type="molecule type" value="Genomic_DNA"/>
</dbReference>
<name>A0ABX5AYR1_9MICO</name>
<gene>
    <name evidence="3" type="ORF">GY24_04930</name>
</gene>
<protein>
    <submittedName>
        <fullName evidence="3">ATPase</fullName>
    </submittedName>
</protein>
<sequence length="158" mass="17579">MTETAERDELDSIERSIEIDASAERVWELIAEPGWYINTGTVIEHEIRQEDGYVVVIDPTYGEFPLRTVALEPPRYAAFRWFNLEGVDRSGSDATEATTLVEFWISERPGGVTLRVLETGFAALPVDAAKRRAALENNTEGWEVELDAAKAHLEAAAA</sequence>
<comment type="similarity">
    <text evidence="1">Belongs to the AHA1 family.</text>
</comment>
<accession>A0ABX5AYR1</accession>
<dbReference type="Gene3D" id="3.30.530.20">
    <property type="match status" value="1"/>
</dbReference>
<dbReference type="Pfam" id="PF08327">
    <property type="entry name" value="AHSA1"/>
    <property type="match status" value="1"/>
</dbReference>
<reference evidence="3 4" key="1">
    <citation type="journal article" date="2008" name="Int. J. Syst. Evol. Microbiol.">
        <title>Leifsonia pindariensis sp. nov., isolated from the Pindari glacier of the Indian Himalayas, and emended description of the genus Leifsonia.</title>
        <authorList>
            <person name="Reddy G.S."/>
            <person name="Prabagaran S.R."/>
            <person name="Shivaji S."/>
        </authorList>
    </citation>
    <scope>NUCLEOTIDE SEQUENCE [LARGE SCALE GENOMIC DNA]</scope>
    <source>
        <strain evidence="3 4">PON 10</strain>
    </source>
</reference>
<dbReference type="InterPro" id="IPR023393">
    <property type="entry name" value="START-like_dom_sf"/>
</dbReference>
<dbReference type="SUPFAM" id="SSF55961">
    <property type="entry name" value="Bet v1-like"/>
    <property type="match status" value="1"/>
</dbReference>
<dbReference type="Proteomes" id="UP000237755">
    <property type="component" value="Unassembled WGS sequence"/>
</dbReference>